<comment type="caution">
    <text evidence="3">The sequence shown here is derived from an EMBL/GenBank/DDBJ whole genome shotgun (WGS) entry which is preliminary data.</text>
</comment>
<dbReference type="RefSeq" id="WP_185541853.1">
    <property type="nucleotide sequence ID" value="NZ_JAARZA010000016.1"/>
</dbReference>
<keyword evidence="2" id="KW-0472">Membrane</keyword>
<protein>
    <submittedName>
        <fullName evidence="3">Uncharacterized protein</fullName>
    </submittedName>
</protein>
<feature type="region of interest" description="Disordered" evidence="1">
    <location>
        <begin position="153"/>
        <end position="175"/>
    </location>
</feature>
<dbReference type="Proteomes" id="UP000553016">
    <property type="component" value="Unassembled WGS sequence"/>
</dbReference>
<evidence type="ECO:0000313" key="4">
    <source>
        <dbReference type="Proteomes" id="UP000553016"/>
    </source>
</evidence>
<feature type="transmembrane region" description="Helical" evidence="2">
    <location>
        <begin position="6"/>
        <end position="27"/>
    </location>
</feature>
<evidence type="ECO:0000313" key="3">
    <source>
        <dbReference type="EMBL" id="MBC2242368.1"/>
    </source>
</evidence>
<evidence type="ECO:0000256" key="1">
    <source>
        <dbReference type="SAM" id="MobiDB-lite"/>
    </source>
</evidence>
<name>A0A842F0R3_9LIST</name>
<gene>
    <name evidence="3" type="ORF">HCB35_18010</name>
</gene>
<reference evidence="3 4" key="1">
    <citation type="submission" date="2020-03" db="EMBL/GenBank/DDBJ databases">
        <title>Soil Listeria distribution.</title>
        <authorList>
            <person name="Liao J."/>
            <person name="Wiedmann M."/>
        </authorList>
    </citation>
    <scope>NUCLEOTIDE SEQUENCE [LARGE SCALE GENOMIC DNA]</scope>
    <source>
        <strain evidence="3 4">FSL L7-0149</strain>
    </source>
</reference>
<dbReference type="EMBL" id="JAARZA010000016">
    <property type="protein sequence ID" value="MBC2242368.1"/>
    <property type="molecule type" value="Genomic_DNA"/>
</dbReference>
<dbReference type="AlphaFoldDB" id="A0A842F0R3"/>
<keyword evidence="2" id="KW-1133">Transmembrane helix</keyword>
<keyword evidence="2" id="KW-0812">Transmembrane</keyword>
<accession>A0A842F0R3</accession>
<proteinExistence type="predicted"/>
<organism evidence="3 4">
    <name type="scientific">Listeria booriae</name>
    <dbReference type="NCBI Taxonomy" id="1552123"/>
    <lineage>
        <taxon>Bacteria</taxon>
        <taxon>Bacillati</taxon>
        <taxon>Bacillota</taxon>
        <taxon>Bacilli</taxon>
        <taxon>Bacillales</taxon>
        <taxon>Listeriaceae</taxon>
        <taxon>Listeria</taxon>
    </lineage>
</organism>
<evidence type="ECO:0000256" key="2">
    <source>
        <dbReference type="SAM" id="Phobius"/>
    </source>
</evidence>
<sequence>MDTSDVIQIIATFITGITAIISVIIAVKSLQITQKSIEDANKPVVICYLDIVDVGFYKRYFIIKNFGRTPAKIMSMSFQNLQSKIGRNNLESLNNTIIAPNRKFVVLLDDDYTNKDNFSVTICYEDLNGNHFKELFSLNPSFSKDSSYAKRRSTAKSEELNDLTNMHHSVAKKNL</sequence>